<sequence>MVFGLFNTADASKPEDDDKVTSATEGEPAADGPAPSLPEKSAERPKDVAKDAAVGQEDGSTSETVQKDATKETAAEDASDGPKAAATETAAATNEKGVDVDEVSPQAPSPETKGARPPRARPKLRHPARDGRPRRRPLRHPGARQEPVGKTTYTIVPEQLAEKAPSTPDATPKTHITLPGRRTSRESLVKKLEKIEIKKLGQLWWIEAAWWGVALLSFIIIAAVLSAYDNHPLATLPLNLNAFLAFFTTVATISFLTPVSQSLSQWNRSLPGCVMLLAKLKHTHIASAGAFMGLLALFTATVTQAAVGYQHGHAPLPGEGAAVVRAARILGSEQEGGFADGIVGALGLDVLPFRLPVTCATAECEFPALESLAVCAKVRDVTSLLTEPGAARANSTTGTSRSGKRAAYSAALPSEAKCSLESDSEFNVLACKTDGSTTLSFGEDDDDDDDDDDENLRKTVIYSMPIIYSNPNSTESPIGAKFEAVEIVFHLCLNTYETKVTDGVAEFSVTGSSYAVGSESADREVDVSCAVLRSTDTNSTTAAPTNCTVSRGGVPSDAFLELDGEDGIYKAHFATLEDMALTMNEALSGLYEREPSQRVVGRHIEHIAESVVFNGDQDKQRDRISRMADNIAVSLTNTIGAKQLSAQTPGANPVSGTAFLPETRISIRWGALTLLILQLIGALVFLVYTAIATQQAGCQVLKSSALATLFALEEDCRGVAGASRQPRVCGARRGSCSFASVTRLLSWPARRAGGSWIWACEGA</sequence>
<evidence type="ECO:0000313" key="3">
    <source>
        <dbReference type="EMBL" id="CAI4219268.1"/>
    </source>
</evidence>
<name>A0A9P1MFY0_9PEZI</name>
<keyword evidence="2" id="KW-0812">Transmembrane</keyword>
<comment type="caution">
    <text evidence="3">The sequence shown here is derived from an EMBL/GenBank/DDBJ whole genome shotgun (WGS) entry which is preliminary data.</text>
</comment>
<protein>
    <submittedName>
        <fullName evidence="3">Uncharacterized protein</fullName>
    </submittedName>
</protein>
<feature type="compositionally biased region" description="Basic residues" evidence="1">
    <location>
        <begin position="116"/>
        <end position="142"/>
    </location>
</feature>
<evidence type="ECO:0000313" key="4">
    <source>
        <dbReference type="Proteomes" id="UP000838763"/>
    </source>
</evidence>
<proteinExistence type="predicted"/>
<reference evidence="3" key="1">
    <citation type="submission" date="2022-11" db="EMBL/GenBank/DDBJ databases">
        <authorList>
            <person name="Scott C."/>
            <person name="Bruce N."/>
        </authorList>
    </citation>
    <scope>NUCLEOTIDE SEQUENCE</scope>
</reference>
<feature type="transmembrane region" description="Helical" evidence="2">
    <location>
        <begin position="669"/>
        <end position="691"/>
    </location>
</feature>
<dbReference type="AlphaFoldDB" id="A0A9P1MFY0"/>
<keyword evidence="4" id="KW-1185">Reference proteome</keyword>
<feature type="compositionally biased region" description="Basic and acidic residues" evidence="1">
    <location>
        <begin position="65"/>
        <end position="74"/>
    </location>
</feature>
<feature type="transmembrane region" description="Helical" evidence="2">
    <location>
        <begin position="208"/>
        <end position="228"/>
    </location>
</feature>
<dbReference type="Proteomes" id="UP000838763">
    <property type="component" value="Unassembled WGS sequence"/>
</dbReference>
<accession>A0A9P1MFY0</accession>
<keyword evidence="2" id="KW-0472">Membrane</keyword>
<dbReference type="Pfam" id="PF11374">
    <property type="entry name" value="DUF3176"/>
    <property type="match status" value="1"/>
</dbReference>
<dbReference type="EMBL" id="CALLCH030000019">
    <property type="protein sequence ID" value="CAI4219268.1"/>
    <property type="molecule type" value="Genomic_DNA"/>
</dbReference>
<organism evidence="3 4">
    <name type="scientific">Parascedosporium putredinis</name>
    <dbReference type="NCBI Taxonomy" id="1442378"/>
    <lineage>
        <taxon>Eukaryota</taxon>
        <taxon>Fungi</taxon>
        <taxon>Dikarya</taxon>
        <taxon>Ascomycota</taxon>
        <taxon>Pezizomycotina</taxon>
        <taxon>Sordariomycetes</taxon>
        <taxon>Hypocreomycetidae</taxon>
        <taxon>Microascales</taxon>
        <taxon>Microascaceae</taxon>
        <taxon>Parascedosporium</taxon>
    </lineage>
</organism>
<dbReference type="PANTHER" id="PTHR35394">
    <property type="entry name" value="DUF3176 DOMAIN-CONTAINING PROTEIN"/>
    <property type="match status" value="1"/>
</dbReference>
<dbReference type="InterPro" id="IPR021514">
    <property type="entry name" value="DUF3176"/>
</dbReference>
<feature type="transmembrane region" description="Helical" evidence="2">
    <location>
        <begin position="240"/>
        <end position="259"/>
    </location>
</feature>
<gene>
    <name evidence="3" type="ORF">PPNO1_LOCUS8835</name>
</gene>
<evidence type="ECO:0000256" key="2">
    <source>
        <dbReference type="SAM" id="Phobius"/>
    </source>
</evidence>
<feature type="compositionally biased region" description="Low complexity" evidence="1">
    <location>
        <begin position="84"/>
        <end position="93"/>
    </location>
</feature>
<keyword evidence="2" id="KW-1133">Transmembrane helix</keyword>
<feature type="compositionally biased region" description="Basic and acidic residues" evidence="1">
    <location>
        <begin position="40"/>
        <end position="50"/>
    </location>
</feature>
<dbReference type="PANTHER" id="PTHR35394:SF5">
    <property type="entry name" value="DUF3176 DOMAIN-CONTAINING PROTEIN"/>
    <property type="match status" value="1"/>
</dbReference>
<feature type="region of interest" description="Disordered" evidence="1">
    <location>
        <begin position="1"/>
        <end position="152"/>
    </location>
</feature>
<evidence type="ECO:0000256" key="1">
    <source>
        <dbReference type="SAM" id="MobiDB-lite"/>
    </source>
</evidence>
<dbReference type="OrthoDB" id="5242705at2759"/>